<dbReference type="SUPFAM" id="SSF53756">
    <property type="entry name" value="UDP-Glycosyltransferase/glycogen phosphorylase"/>
    <property type="match status" value="1"/>
</dbReference>
<dbReference type="PANTHER" id="PTHR21015:SF22">
    <property type="entry name" value="GLYCOSYLTRANSFERASE"/>
    <property type="match status" value="1"/>
</dbReference>
<dbReference type="InterPro" id="IPR010610">
    <property type="entry name" value="EryCIII-like_C"/>
</dbReference>
<dbReference type="Gene3D" id="3.40.50.2000">
    <property type="entry name" value="Glycogen Phosphorylase B"/>
    <property type="match status" value="2"/>
</dbReference>
<organism evidence="2 3">
    <name type="scientific">Neofusicoccum ribis</name>
    <dbReference type="NCBI Taxonomy" id="45134"/>
    <lineage>
        <taxon>Eukaryota</taxon>
        <taxon>Fungi</taxon>
        <taxon>Dikarya</taxon>
        <taxon>Ascomycota</taxon>
        <taxon>Pezizomycotina</taxon>
        <taxon>Dothideomycetes</taxon>
        <taxon>Dothideomycetes incertae sedis</taxon>
        <taxon>Botryosphaeriales</taxon>
        <taxon>Botryosphaeriaceae</taxon>
        <taxon>Neofusicoccum</taxon>
    </lineage>
</organism>
<proteinExistence type="predicted"/>
<dbReference type="Proteomes" id="UP001521116">
    <property type="component" value="Unassembled WGS sequence"/>
</dbReference>
<comment type="caution">
    <text evidence="2">The sequence shown here is derived from an EMBL/GenBank/DDBJ whole genome shotgun (WGS) entry which is preliminary data.</text>
</comment>
<feature type="domain" description="Erythromycin biosynthesis protein CIII-like C-terminal" evidence="1">
    <location>
        <begin position="320"/>
        <end position="413"/>
    </location>
</feature>
<dbReference type="Pfam" id="PF06722">
    <property type="entry name" value="EryCIII-like_C"/>
    <property type="match status" value="1"/>
</dbReference>
<reference evidence="2 3" key="1">
    <citation type="submission" date="2024-02" db="EMBL/GenBank/DDBJ databases">
        <title>De novo assembly and annotation of 12 fungi associated with fruit tree decline syndrome in Ontario, Canada.</title>
        <authorList>
            <person name="Sulman M."/>
            <person name="Ellouze W."/>
            <person name="Ilyukhin E."/>
        </authorList>
    </citation>
    <scope>NUCLEOTIDE SEQUENCE [LARGE SCALE GENOMIC DNA]</scope>
    <source>
        <strain evidence="2 3">M1-105</strain>
    </source>
</reference>
<dbReference type="EMBL" id="JAJVDC020000093">
    <property type="protein sequence ID" value="KAL1625524.1"/>
    <property type="molecule type" value="Genomic_DNA"/>
</dbReference>
<keyword evidence="3" id="KW-1185">Reference proteome</keyword>
<protein>
    <recommendedName>
        <fullName evidence="1">Erythromycin biosynthesis protein CIII-like C-terminal domain-containing protein</fullName>
    </recommendedName>
</protein>
<evidence type="ECO:0000259" key="1">
    <source>
        <dbReference type="Pfam" id="PF06722"/>
    </source>
</evidence>
<evidence type="ECO:0000313" key="2">
    <source>
        <dbReference type="EMBL" id="KAL1625524.1"/>
    </source>
</evidence>
<evidence type="ECO:0000313" key="3">
    <source>
        <dbReference type="Proteomes" id="UP001521116"/>
    </source>
</evidence>
<sequence>MVVSCACQDAGDATRSIALAIALRDNCPPGHSLKIDFISNGSKLEHLISDAGFQVIPCNPRVKGQSVAHDLGWDFPEFFGSKEIAEGFIHGQLAALEALRPDVVLHGMWAPASLAARMLGIRTISFLPLPVVPEAFGRGLIRDLPDMMPGLTRLPRAVRKQLAWWSSGLMLNAPIFHQHRLGAAARACGWGNDGALSLFDMAAADLNLVNDLPLFHEPYVRGLPANVVLTGPLFAPNRGEALDPAIVAHLRRDGRPAVLVTMGSSGTKEMLFEAIRAFAAADEDDADQANVVVLASHSVCALAEAKAVAGGAARLLVTNQFIPAPAAHALADVVVSHGGQGTVQTAMMAGAPIVGVALQIEQQTNLDNVMDYGAGLRIQRFNWKGPVIRRAVRKVLAEKSFKEKARELASKVAEVDGAKVAGECMWKFILTGGVEKSGVVYGVSEVRGSDDDFAMDSKAV</sequence>
<accession>A0ABR3SNB2</accession>
<dbReference type="PANTHER" id="PTHR21015">
    <property type="entry name" value="UDP-N-ACETYLGLUCOSAMINE--N-ACETYLMURAMYL-(PENTAPEPTIDE) PYROPHOSPHORYL-UNDECAPRENOL N-ACETYLGLUCOSAMINE TRANSFERASE 1"/>
    <property type="match status" value="1"/>
</dbReference>
<gene>
    <name evidence="2" type="ORF">SLS56_007271</name>
</gene>
<name>A0ABR3SNB2_9PEZI</name>